<dbReference type="InterPro" id="IPR008979">
    <property type="entry name" value="Galactose-bd-like_sf"/>
</dbReference>
<feature type="chain" id="PRO_5042203230" evidence="5">
    <location>
        <begin position="32"/>
        <end position="1532"/>
    </location>
</feature>
<dbReference type="KEGG" id="slom:PXH66_18045"/>
<evidence type="ECO:0000259" key="6">
    <source>
        <dbReference type="Pfam" id="PF22244"/>
    </source>
</evidence>
<dbReference type="Gene3D" id="2.60.120.260">
    <property type="entry name" value="Galactose-binding domain-like"/>
    <property type="match status" value="1"/>
</dbReference>
<dbReference type="PANTHER" id="PTHR43817">
    <property type="entry name" value="GLYCOSYL HYDROLASE"/>
    <property type="match status" value="1"/>
</dbReference>
<name>A0AAE9ZZG8_9BACT</name>
<organism evidence="7 8">
    <name type="scientific">Synoicihabitans lomoniglobus</name>
    <dbReference type="NCBI Taxonomy" id="2909285"/>
    <lineage>
        <taxon>Bacteria</taxon>
        <taxon>Pseudomonadati</taxon>
        <taxon>Verrucomicrobiota</taxon>
        <taxon>Opitutia</taxon>
        <taxon>Opitutales</taxon>
        <taxon>Opitutaceae</taxon>
        <taxon>Synoicihabitans</taxon>
    </lineage>
</organism>
<dbReference type="Proteomes" id="UP001218638">
    <property type="component" value="Chromosome"/>
</dbReference>
<dbReference type="InterPro" id="IPR029058">
    <property type="entry name" value="AB_hydrolase_fold"/>
</dbReference>
<keyword evidence="1" id="KW-0719">Serine esterase</keyword>
<dbReference type="SUPFAM" id="SSF53474">
    <property type="entry name" value="alpha/beta-Hydrolases"/>
    <property type="match status" value="1"/>
</dbReference>
<reference evidence="7" key="1">
    <citation type="submission" date="2023-03" db="EMBL/GenBank/DDBJ databases">
        <title>Lomoglobus Profundus gen. nov., sp. nov., a novel member of the phylum Verrucomicrobia, isolated from deep-marine sediment of South China Sea.</title>
        <authorList>
            <person name="Ahmad T."/>
            <person name="Ishaq S.E."/>
            <person name="Wang F."/>
        </authorList>
    </citation>
    <scope>NUCLEOTIDE SEQUENCE</scope>
    <source>
        <strain evidence="7">LMO-M01</strain>
    </source>
</reference>
<evidence type="ECO:0000256" key="2">
    <source>
        <dbReference type="ARBA" id="ARBA00022729"/>
    </source>
</evidence>
<sequence length="1532" mass="165626">MMNTPTRHALTLTLAALSTLSVGLVPLPAQPDPIVQLERTFPRPPDTARPRTWWHWTGSNVSLDGITKDLEWMQRAGIDGFQLADVSFGRGQSLETKTPFGSAAWFEAVRHAATEAERLGLEMTIFSSPGWSITGGPGVKPAQAMKKLVWSETVIDGPDTSRVVLPSPPTNNGSIRNLGGGLPRPGTTPDLTFYADAAVIAYRTPAAEADTAKLMPSTVTVNGTPIDAAALLDDDLNSALTLPAPEDGSPATLDYGFAQPHTLRALTLAGRGGIPVGRVLASADGETFEPIVALPGTQLYRQGSVRTFAFPAVVATALRIELTGAPIRPAQTMSEVAPSPADEYVLTEAIPHTGARIHRGEEKAGFSFLFQYDTVPTPAGPETTVVDPAEVIDLTAHMAPDGTLDWAAPAGRWTVLRLGYSLTGAKNRPAVPSGQGFEADKLSAEHMEAYYHSYFDPLREALGPLYGSALSHVLIDSWEAGYQNWTDNLPADFAARRGYDPTPWLPTLLGRVVGDAETSDRFLWDFRRTLADLWAENHYGALTDLLHEDGLQVYSEAAGVSLEIPEDTLLNKSKVDIPMGEFWVRDLHPRLMYLQDVRGAASAAHIYGKPIVAAEAFTGGGFESPYKLKQVADYWFAQGINRLVLHTSAHQPLDTKPGNTMVGTHFHRNITWAEQARPLMDYFARTSHVLQAGKPVADIAYLLAEGAPSTPTIWGAGTQPAAPAGYDYDFINADVLLHRLTVDDAGRLTVPDGPSWSVLVLPETDRMRPELARKIGELVTAGATVVGPKPRLSPSLQGYPEADRELRVHADDIWGDLDGASRTIRHVGQGRVVWGRTLAETLATLPLAPDFEYAGGLDADVAWMHRTVGESEVYYVANTTDTAHALETRFRVAHRDVEIWHADTGRIELADFRTDGDRTVVPLELAPHEAVFVVFRREAPDSSRTTTATAADQSIASLSGPWEVAFPSDLGAPEHATFAELMSWTDRPEDGIKFFSGTATYTKTFSAPAGWFPADRAVILDLGHVGDLAAVAVNGQSLGLAWKAPFEIDVTGALRPGENTIEIKVTNQWSNRLIGDRDLPDDEKVLGDSGVSPGGIGTGQLTEPFEAGLMGPVRLKSRPVNRVADTPDGSVADIPVNYTATRIADYDLPDPLRFNDGRIVKTAQQWREQRRPEIVRLFEDHQFGRTPPPPAELTYDVFEAGTSAFDGQAIRRQVTIWFTPDRTGPKMELLTYVPADADGPVPLLLQASFTANNLAVGDPGVKVGERWDAREQRRVPATGNRRFGQLDVPRLMAAGLGVATVNYTDIDPDALGAIAAGVRAPFLAPGQNQPAPDEWGTISAWAWGLSHTLDYFATDPAIDADRVALFGVSRLGKTVLWTAAHDPRFAAVIASVSGEGGAALSRRNYGETVAHLVAPTRYPYQFAANYANAAADPNTSPVDGHLLVSLIAPRPLLLQTGDTDRWSDPEGEWLSLLAARPVYELLGQSGPATDAFPTTGILVGDTLAYTMHTGGHGTVPGDWDRFIPFLVRHLQP</sequence>
<keyword evidence="3 7" id="KW-0378">Hydrolase</keyword>
<evidence type="ECO:0000313" key="7">
    <source>
        <dbReference type="EMBL" id="WED64243.1"/>
    </source>
</evidence>
<dbReference type="RefSeq" id="WP_330932095.1">
    <property type="nucleotide sequence ID" value="NZ_CP119075.1"/>
</dbReference>
<evidence type="ECO:0000256" key="3">
    <source>
        <dbReference type="ARBA" id="ARBA00022801"/>
    </source>
</evidence>
<dbReference type="GO" id="GO:0052689">
    <property type="term" value="F:carboxylic ester hydrolase activity"/>
    <property type="evidence" value="ECO:0007669"/>
    <property type="project" value="UniProtKB-KW"/>
</dbReference>
<dbReference type="SUPFAM" id="SSF49785">
    <property type="entry name" value="Galactose-binding domain-like"/>
    <property type="match status" value="1"/>
</dbReference>
<feature type="signal peptide" evidence="5">
    <location>
        <begin position="1"/>
        <end position="31"/>
    </location>
</feature>
<evidence type="ECO:0000256" key="5">
    <source>
        <dbReference type="SAM" id="SignalP"/>
    </source>
</evidence>
<dbReference type="Gene3D" id="3.40.50.1820">
    <property type="entry name" value="alpha/beta hydrolase"/>
    <property type="match status" value="1"/>
</dbReference>
<accession>A0AAE9ZZG8</accession>
<evidence type="ECO:0000256" key="1">
    <source>
        <dbReference type="ARBA" id="ARBA00022487"/>
    </source>
</evidence>
<keyword evidence="2 5" id="KW-0732">Signal</keyword>
<feature type="domain" description="4-O-methyl-glucuronoyl methylesterase-like" evidence="6">
    <location>
        <begin position="1334"/>
        <end position="1483"/>
    </location>
</feature>
<dbReference type="InterPro" id="IPR054579">
    <property type="entry name" value="GCE-like_dom"/>
</dbReference>
<proteinExistence type="predicted"/>
<keyword evidence="8" id="KW-1185">Reference proteome</keyword>
<dbReference type="NCBIfam" id="NF045579">
    <property type="entry name" value="rhamnoside_JR"/>
    <property type="match status" value="1"/>
</dbReference>
<protein>
    <submittedName>
        <fullName evidence="7">Glycosyl hydrolase</fullName>
    </submittedName>
</protein>
<dbReference type="EMBL" id="CP119075">
    <property type="protein sequence ID" value="WED64243.1"/>
    <property type="molecule type" value="Genomic_DNA"/>
</dbReference>
<evidence type="ECO:0000256" key="4">
    <source>
        <dbReference type="SAM" id="MobiDB-lite"/>
    </source>
</evidence>
<gene>
    <name evidence="7" type="ORF">PXH66_18045</name>
</gene>
<evidence type="ECO:0000313" key="8">
    <source>
        <dbReference type="Proteomes" id="UP001218638"/>
    </source>
</evidence>
<dbReference type="Pfam" id="PF22244">
    <property type="entry name" value="GCE_fung"/>
    <property type="match status" value="1"/>
</dbReference>
<dbReference type="PANTHER" id="PTHR43817:SF1">
    <property type="entry name" value="HYDROLASE, FAMILY 43, PUTATIVE (AFU_ORTHOLOGUE AFUA_3G01660)-RELATED"/>
    <property type="match status" value="1"/>
</dbReference>
<dbReference type="Pfam" id="PF17132">
    <property type="entry name" value="Glyco_hydro_106"/>
    <property type="match status" value="1"/>
</dbReference>
<feature type="region of interest" description="Disordered" evidence="4">
    <location>
        <begin position="160"/>
        <end position="182"/>
    </location>
</feature>